<evidence type="ECO:0000313" key="2">
    <source>
        <dbReference type="Proteomes" id="UP001056120"/>
    </source>
</evidence>
<accession>A0ACB8XYG1</accession>
<dbReference type="EMBL" id="CM042046">
    <property type="protein sequence ID" value="KAI3676090.1"/>
    <property type="molecule type" value="Genomic_DNA"/>
</dbReference>
<organism evidence="1 2">
    <name type="scientific">Smallanthus sonchifolius</name>
    <dbReference type="NCBI Taxonomy" id="185202"/>
    <lineage>
        <taxon>Eukaryota</taxon>
        <taxon>Viridiplantae</taxon>
        <taxon>Streptophyta</taxon>
        <taxon>Embryophyta</taxon>
        <taxon>Tracheophyta</taxon>
        <taxon>Spermatophyta</taxon>
        <taxon>Magnoliopsida</taxon>
        <taxon>eudicotyledons</taxon>
        <taxon>Gunneridae</taxon>
        <taxon>Pentapetalae</taxon>
        <taxon>asterids</taxon>
        <taxon>campanulids</taxon>
        <taxon>Asterales</taxon>
        <taxon>Asteraceae</taxon>
        <taxon>Asteroideae</taxon>
        <taxon>Heliantheae alliance</taxon>
        <taxon>Millerieae</taxon>
        <taxon>Smallanthus</taxon>
    </lineage>
</organism>
<keyword evidence="2" id="KW-1185">Reference proteome</keyword>
<protein>
    <submittedName>
        <fullName evidence="1">Uncharacterized protein</fullName>
    </submittedName>
</protein>
<proteinExistence type="predicted"/>
<comment type="caution">
    <text evidence="1">The sequence shown here is derived from an EMBL/GenBank/DDBJ whole genome shotgun (WGS) entry which is preliminary data.</text>
</comment>
<dbReference type="Proteomes" id="UP001056120">
    <property type="component" value="Linkage Group LG29"/>
</dbReference>
<evidence type="ECO:0000313" key="1">
    <source>
        <dbReference type="EMBL" id="KAI3676090.1"/>
    </source>
</evidence>
<sequence length="264" mass="29672">MSMITINNVKLYVNLAKFDRGGNPCYRDKGKSPMHSHVGKPQHFQAPVFDARGSGYGYERLVWLRRHGVPLQLWEAQVFDTLASKVGKIVAPSQAAFADGVMTFDTVGIRVGAGWSLPEDLTLIWQNKRFRCRLQVEDEEWCPGWVSKPEKTLNVVHILVLSDEEDYESPEQIEVVQPNLVGGDQSRVHCEQQRSLEEEINDTGDPANNGSSQAIGEMAAVGVGIRNENRCMEEVEETTRMGKILWVNLENMEEFVANVIEGEL</sequence>
<name>A0ACB8XYG1_9ASTR</name>
<reference evidence="1 2" key="2">
    <citation type="journal article" date="2022" name="Mol. Ecol. Resour.">
        <title>The genomes of chicory, endive, great burdock and yacon provide insights into Asteraceae paleo-polyploidization history and plant inulin production.</title>
        <authorList>
            <person name="Fan W."/>
            <person name="Wang S."/>
            <person name="Wang H."/>
            <person name="Wang A."/>
            <person name="Jiang F."/>
            <person name="Liu H."/>
            <person name="Zhao H."/>
            <person name="Xu D."/>
            <person name="Zhang Y."/>
        </authorList>
    </citation>
    <scope>NUCLEOTIDE SEQUENCE [LARGE SCALE GENOMIC DNA]</scope>
    <source>
        <strain evidence="2">cv. Yunnan</strain>
        <tissue evidence="1">Leaves</tissue>
    </source>
</reference>
<reference evidence="2" key="1">
    <citation type="journal article" date="2022" name="Mol. Ecol. Resour.">
        <title>The genomes of chicory, endive, great burdock and yacon provide insights into Asteraceae palaeo-polyploidization history and plant inulin production.</title>
        <authorList>
            <person name="Fan W."/>
            <person name="Wang S."/>
            <person name="Wang H."/>
            <person name="Wang A."/>
            <person name="Jiang F."/>
            <person name="Liu H."/>
            <person name="Zhao H."/>
            <person name="Xu D."/>
            <person name="Zhang Y."/>
        </authorList>
    </citation>
    <scope>NUCLEOTIDE SEQUENCE [LARGE SCALE GENOMIC DNA]</scope>
    <source>
        <strain evidence="2">cv. Yunnan</strain>
    </source>
</reference>
<gene>
    <name evidence="1" type="ORF">L1987_85689</name>
</gene>